<feature type="binding site" evidence="14">
    <location>
        <position position="1032"/>
    </location>
    <ligand>
        <name>Ca(2+)</name>
        <dbReference type="ChEBI" id="CHEBI:29108"/>
        <label>1</label>
    </ligand>
</feature>
<feature type="disulfide bond" evidence="16">
    <location>
        <begin position="995"/>
        <end position="1076"/>
    </location>
</feature>
<feature type="site" description="Transition state stabilizer" evidence="15">
    <location>
        <position position="1022"/>
    </location>
</feature>
<evidence type="ECO:0000256" key="5">
    <source>
        <dbReference type="ARBA" id="ARBA00022723"/>
    </source>
</evidence>
<evidence type="ECO:0000256" key="1">
    <source>
        <dbReference type="ARBA" id="ARBA00000189"/>
    </source>
</evidence>
<evidence type="ECO:0000313" key="20">
    <source>
        <dbReference type="EMBL" id="WVZ98648.1"/>
    </source>
</evidence>
<organism evidence="20 21">
    <name type="scientific">Paspalum notatum var. saurae</name>
    <dbReference type="NCBI Taxonomy" id="547442"/>
    <lineage>
        <taxon>Eukaryota</taxon>
        <taxon>Viridiplantae</taxon>
        <taxon>Streptophyta</taxon>
        <taxon>Embryophyta</taxon>
        <taxon>Tracheophyta</taxon>
        <taxon>Spermatophyta</taxon>
        <taxon>Magnoliopsida</taxon>
        <taxon>Liliopsida</taxon>
        <taxon>Poales</taxon>
        <taxon>Poaceae</taxon>
        <taxon>PACMAD clade</taxon>
        <taxon>Panicoideae</taxon>
        <taxon>Andropogonodae</taxon>
        <taxon>Paspaleae</taxon>
        <taxon>Paspalinae</taxon>
        <taxon>Paspalum</taxon>
    </lineage>
</organism>
<dbReference type="PROSITE" id="PS50873">
    <property type="entry name" value="PEROXIDASE_4"/>
    <property type="match status" value="4"/>
</dbReference>
<proteinExistence type="inferred from homology"/>
<dbReference type="GO" id="GO:0020037">
    <property type="term" value="F:heme binding"/>
    <property type="evidence" value="ECO:0007669"/>
    <property type="project" value="InterPro"/>
</dbReference>
<feature type="domain" description="Plant heme peroxidase family profile" evidence="19">
    <location>
        <begin position="985"/>
        <end position="1264"/>
    </location>
</feature>
<comment type="catalytic activity">
    <reaction evidence="1">
        <text>2 a phenolic donor + H2O2 = 2 a phenolic radical donor + 2 H2O</text>
        <dbReference type="Rhea" id="RHEA:56136"/>
        <dbReference type="ChEBI" id="CHEBI:15377"/>
        <dbReference type="ChEBI" id="CHEBI:16240"/>
        <dbReference type="ChEBI" id="CHEBI:139520"/>
        <dbReference type="ChEBI" id="CHEBI:139521"/>
        <dbReference type="EC" id="1.11.1.7"/>
    </reaction>
</comment>
<accession>A0AAQ3UW78</accession>
<dbReference type="InterPro" id="IPR033905">
    <property type="entry name" value="Secretory_peroxidase"/>
</dbReference>
<evidence type="ECO:0000256" key="13">
    <source>
        <dbReference type="PIRSR" id="PIRSR600823-2"/>
    </source>
</evidence>
<evidence type="ECO:0000256" key="18">
    <source>
        <dbReference type="SAM" id="SignalP"/>
    </source>
</evidence>
<feature type="binding site" evidence="14">
    <location>
        <position position="1154"/>
    </location>
    <ligand>
        <name>Ca(2+)</name>
        <dbReference type="ChEBI" id="CHEBI:29108"/>
        <label>2</label>
    </ligand>
</feature>
<keyword evidence="18" id="KW-0732">Signal</keyword>
<comment type="cofactor">
    <cofactor evidence="14">
        <name>Ca(2+)</name>
        <dbReference type="ChEBI" id="CHEBI:29108"/>
    </cofactor>
    <text evidence="14">Binds 2 calcium ions per subunit.</text>
</comment>
<evidence type="ECO:0000313" key="21">
    <source>
        <dbReference type="Proteomes" id="UP001341281"/>
    </source>
</evidence>
<evidence type="ECO:0000256" key="2">
    <source>
        <dbReference type="ARBA" id="ARBA00004613"/>
    </source>
</evidence>
<dbReference type="AlphaFoldDB" id="A0AAQ3UW78"/>
<comment type="similarity">
    <text evidence="17">Belongs to the peroxidase family.</text>
</comment>
<feature type="disulfide bond" evidence="16">
    <location>
        <begin position="1028"/>
        <end position="1033"/>
    </location>
</feature>
<dbReference type="Gene3D" id="1.10.520.10">
    <property type="match status" value="4"/>
</dbReference>
<feature type="binding site" description="axial binding residue" evidence="14">
    <location>
        <position position="1153"/>
    </location>
    <ligand>
        <name>heme b</name>
        <dbReference type="ChEBI" id="CHEBI:60344"/>
    </ligand>
    <ligandPart>
        <name>Fe</name>
        <dbReference type="ChEBI" id="CHEBI:18248"/>
    </ligandPart>
</feature>
<dbReference type="InterPro" id="IPR000823">
    <property type="entry name" value="Peroxidase_pln"/>
</dbReference>
<evidence type="ECO:0000259" key="19">
    <source>
        <dbReference type="PROSITE" id="PS50873"/>
    </source>
</evidence>
<feature type="binding site" evidence="14">
    <location>
        <position position="1036"/>
    </location>
    <ligand>
        <name>Ca(2+)</name>
        <dbReference type="ChEBI" id="CHEBI:29108"/>
        <label>1</label>
    </ligand>
</feature>
<dbReference type="Gene3D" id="1.10.420.10">
    <property type="entry name" value="Peroxidase, domain 2"/>
    <property type="match status" value="4"/>
</dbReference>
<evidence type="ECO:0000256" key="15">
    <source>
        <dbReference type="PIRSR" id="PIRSR600823-4"/>
    </source>
</evidence>
<feature type="binding site" evidence="14">
    <location>
        <position position="1034"/>
    </location>
    <ligand>
        <name>Ca(2+)</name>
        <dbReference type="ChEBI" id="CHEBI:29108"/>
        <label>1</label>
    </ligand>
</feature>
<evidence type="ECO:0000256" key="17">
    <source>
        <dbReference type="RuleBase" id="RU004241"/>
    </source>
</evidence>
<dbReference type="GO" id="GO:0042744">
    <property type="term" value="P:hydrogen peroxide catabolic process"/>
    <property type="evidence" value="ECO:0007669"/>
    <property type="project" value="UniProtKB-KW"/>
</dbReference>
<comment type="cofactor">
    <cofactor evidence="14">
        <name>heme b</name>
        <dbReference type="ChEBI" id="CHEBI:60344"/>
    </cofactor>
    <text evidence="14">Binds 1 heme b (iron(II)-protoporphyrin IX) group per subunit.</text>
</comment>
<evidence type="ECO:0000256" key="3">
    <source>
        <dbReference type="ARBA" id="ARBA00022559"/>
    </source>
</evidence>
<feature type="domain" description="Plant heme peroxidase family profile" evidence="19">
    <location>
        <begin position="42"/>
        <end position="321"/>
    </location>
</feature>
<dbReference type="PRINTS" id="PR00461">
    <property type="entry name" value="PLPEROXIDASE"/>
</dbReference>
<evidence type="ECO:0000256" key="10">
    <source>
        <dbReference type="ARBA" id="ARBA00023180"/>
    </source>
</evidence>
<dbReference type="Proteomes" id="UP001341281">
    <property type="component" value="Chromosome 10"/>
</dbReference>
<keyword evidence="8 14" id="KW-0408">Iron</keyword>
<keyword evidence="11" id="KW-0376">Hydrogen peroxide</keyword>
<feature type="binding site" evidence="14">
    <location>
        <position position="1027"/>
    </location>
    <ligand>
        <name>Ca(2+)</name>
        <dbReference type="ChEBI" id="CHEBI:29108"/>
        <label>1</label>
    </ligand>
</feature>
<feature type="chain" id="PRO_5042877877" description="Plant heme peroxidase family profile domain-containing protein" evidence="18">
    <location>
        <begin position="32"/>
        <end position="1268"/>
    </location>
</feature>
<keyword evidence="6 14" id="KW-0106">Calcium</keyword>
<keyword evidence="7" id="KW-0560">Oxidoreductase</keyword>
<evidence type="ECO:0000256" key="7">
    <source>
        <dbReference type="ARBA" id="ARBA00023002"/>
    </source>
</evidence>
<dbReference type="GO" id="GO:0005576">
    <property type="term" value="C:extracellular region"/>
    <property type="evidence" value="ECO:0007669"/>
    <property type="project" value="UniProtKB-SubCell"/>
</dbReference>
<dbReference type="EMBL" id="CP144754">
    <property type="protein sequence ID" value="WVZ98648.1"/>
    <property type="molecule type" value="Genomic_DNA"/>
</dbReference>
<evidence type="ECO:0000256" key="8">
    <source>
        <dbReference type="ARBA" id="ARBA00023004"/>
    </source>
</evidence>
<feature type="binding site" evidence="13">
    <location>
        <position position="1123"/>
    </location>
    <ligand>
        <name>substrate</name>
    </ligand>
</feature>
<gene>
    <name evidence="20" type="ORF">U9M48_044056</name>
</gene>
<evidence type="ECO:0000256" key="4">
    <source>
        <dbReference type="ARBA" id="ARBA00022617"/>
    </source>
</evidence>
<dbReference type="SUPFAM" id="SSF48113">
    <property type="entry name" value="Heme-dependent peroxidases"/>
    <property type="match status" value="4"/>
</dbReference>
<evidence type="ECO:0000256" key="9">
    <source>
        <dbReference type="ARBA" id="ARBA00023157"/>
    </source>
</evidence>
<name>A0AAQ3UW78_PASNO</name>
<dbReference type="Pfam" id="PF00141">
    <property type="entry name" value="peroxidase"/>
    <property type="match status" value="4"/>
</dbReference>
<dbReference type="PANTHER" id="PTHR31388">
    <property type="entry name" value="PEROXIDASE 72-RELATED"/>
    <property type="match status" value="1"/>
</dbReference>
<feature type="disulfide bond" evidence="16">
    <location>
        <begin position="1160"/>
        <end position="1167"/>
    </location>
</feature>
<dbReference type="CDD" id="cd00693">
    <property type="entry name" value="secretory_peroxidase"/>
    <property type="match status" value="4"/>
</dbReference>
<dbReference type="GO" id="GO:0046872">
    <property type="term" value="F:metal ion binding"/>
    <property type="evidence" value="ECO:0007669"/>
    <property type="project" value="UniProtKB-KW"/>
</dbReference>
<keyword evidence="9 16" id="KW-1015">Disulfide bond</keyword>
<feature type="active site" description="Proton acceptor" evidence="12">
    <location>
        <position position="1026"/>
    </location>
</feature>
<feature type="binding site" evidence="14">
    <location>
        <position position="1049"/>
    </location>
    <ligand>
        <name>Ca(2+)</name>
        <dbReference type="ChEBI" id="CHEBI:29108"/>
        <label>1</label>
    </ligand>
</feature>
<dbReference type="InterPro" id="IPR002016">
    <property type="entry name" value="Haem_peroxidase"/>
</dbReference>
<evidence type="ECO:0000256" key="6">
    <source>
        <dbReference type="ARBA" id="ARBA00022837"/>
    </source>
</evidence>
<feature type="binding site" evidence="14">
    <location>
        <position position="1030"/>
    </location>
    <ligand>
        <name>Ca(2+)</name>
        <dbReference type="ChEBI" id="CHEBI:29108"/>
        <label>1</label>
    </ligand>
</feature>
<keyword evidence="5 14" id="KW-0479">Metal-binding</keyword>
<keyword evidence="21" id="KW-1185">Reference proteome</keyword>
<feature type="binding site" evidence="14">
    <location>
        <position position="1180"/>
    </location>
    <ligand>
        <name>Ca(2+)</name>
        <dbReference type="ChEBI" id="CHEBI:29108"/>
        <label>2</label>
    </ligand>
</feature>
<feature type="disulfide bond" evidence="16">
    <location>
        <begin position="1082"/>
        <end position="1260"/>
    </location>
</feature>
<dbReference type="InterPro" id="IPR010255">
    <property type="entry name" value="Haem_peroxidase_sf"/>
</dbReference>
<comment type="subcellular location">
    <subcellularLocation>
        <location evidence="2">Secreted</location>
    </subcellularLocation>
</comment>
<reference evidence="20 21" key="1">
    <citation type="submission" date="2024-02" db="EMBL/GenBank/DDBJ databases">
        <title>High-quality chromosome-scale genome assembly of Pensacola bahiagrass (Paspalum notatum Flugge var. saurae).</title>
        <authorList>
            <person name="Vega J.M."/>
            <person name="Podio M."/>
            <person name="Orjuela J."/>
            <person name="Siena L.A."/>
            <person name="Pessino S.C."/>
            <person name="Combes M.C."/>
            <person name="Mariac C."/>
            <person name="Albertini E."/>
            <person name="Pupilli F."/>
            <person name="Ortiz J.P.A."/>
            <person name="Leblanc O."/>
        </authorList>
    </citation>
    <scope>NUCLEOTIDE SEQUENCE [LARGE SCALE GENOMIC DNA]</scope>
    <source>
        <strain evidence="20">R1</strain>
        <tissue evidence="20">Leaf</tissue>
    </source>
</reference>
<evidence type="ECO:0000256" key="11">
    <source>
        <dbReference type="ARBA" id="ARBA00023324"/>
    </source>
</evidence>
<feature type="signal peptide" evidence="18">
    <location>
        <begin position="1"/>
        <end position="31"/>
    </location>
</feature>
<sequence>MASSSCFSAVRLLLLAGCCGVLLALAGPAYGYGHPPGNGPAALSSTFYDASCPSAYDIVRRVIQDARVSDPRIPASLIRLHFHDCFVQGCDGSLLLDDDLPAIQSEKNVPANKNSARGFPVVDDIKSALENACPGIVSCADILALAAEISVELAGGPRWSVLLGRRDGTTTNVEGAKNLPSPFDPLDKLQEKFRNFNLDDTDLVALQGAHTFGKVQCQFTRQNCTAGQPQGALENLDQVTPNLFDNKYYGNLLGGSAQLPSDQVMLSAPAAAVTTAPIVHRFAGNQQDFFRNFAASMIKMGNIGPLTGRDGEIRKNLSWAAFSRFVKQITRPSIMATASSTSASPGMLLLLLAALLFLASAGAASASALSSTFYDASCPRAYDIVRRVIQDARVSDPRIPASLIRLHFHDCFVQGCDGSLLLDDVLPAIQSEKNVPANKNSARGFPVVDDIKSALENACPGIVSCADILALAAEISVELAGGPRWSVLLGRRDGTTTNVEGAKNLPSPFDPLNKLQEKFRNFNLDDTDLVALQGAHTFGRVQCQFTRQNCTAGQPQGALENLDQATPNVFDNKYYGNLLEGRDQLQSDQVMLSAPAAAVTTAPIVHRFAGNQQDFFRNFAASMIKMGNIGSLIGKDGEIRKNSALLLLASPGAASSSALSSTFYDASCPRAYDIVRRVIQDARVSDPRIPASLIRLHFHDCFVQGCDGSLLLDDDLPAIQSEKNVPGNKNSARGFPVVDSIKAALENACPGIVSCADILALAAEISVELAGGPRWRVLLGRRDATTTNVEGAKNLPSPFDPLHKLQEKFRNFNLDDADLVALQGAHTFGKVQCQFTRENCTAGQPQGALENLDQVTPNLFDNKYYGNLLEGRAQLQSDQVMLSAPAAAVTTAPIVHRFAGNQQDFFRYFAVSMIKMGNISPLTGRDGEIRKNCRRIPLPVRTRTQLHIALHGHIMAVVSSTSVSPGLLLLAALLLASAGAASSSTLSSTFYDASCPRAYDIVRRVIQDARVSDPRIPASLIRLHFHDCFVQGCDGSLLLDDVLPAIQSEKNVPANKNSARGFSVVDDIKSALENACPGIVSCADILALAAEVSVELAGGPRWSVLLGRRDGTTTNVQGAKNLPSPFDPLDKLQEKFRNFNLDDTDLVALQGAHTLGKVQCQFTRENCTAGQPQGALEYLDQVTPNLFDNKYYGNLLGGRAQLASDQVMLSAPAAAVTTAPIVHRFAGSQQDFFSHFVASMIKMGNISPLTGRDGEIRKNCRRVNSKGY</sequence>
<dbReference type="FunFam" id="1.10.520.10:FF:000009">
    <property type="entry name" value="Peroxidase"/>
    <property type="match status" value="2"/>
</dbReference>
<dbReference type="PRINTS" id="PR00458">
    <property type="entry name" value="PEROXIDASE"/>
</dbReference>
<dbReference type="PANTHER" id="PTHR31388:SF38">
    <property type="entry name" value="PEROXIDASE"/>
    <property type="match status" value="1"/>
</dbReference>
<protein>
    <recommendedName>
        <fullName evidence="19">Plant heme peroxidase family profile domain-containing protein</fullName>
    </recommendedName>
</protein>
<feature type="binding site" evidence="14">
    <location>
        <position position="1188"/>
    </location>
    <ligand>
        <name>Ca(2+)</name>
        <dbReference type="ChEBI" id="CHEBI:29108"/>
        <label>2</label>
    </ligand>
</feature>
<evidence type="ECO:0000256" key="12">
    <source>
        <dbReference type="PIRSR" id="PIRSR600823-1"/>
    </source>
</evidence>
<feature type="binding site" evidence="14">
    <location>
        <position position="1183"/>
    </location>
    <ligand>
        <name>Ca(2+)</name>
        <dbReference type="ChEBI" id="CHEBI:29108"/>
        <label>2</label>
    </ligand>
</feature>
<evidence type="ECO:0000256" key="16">
    <source>
        <dbReference type="PIRSR" id="PIRSR600823-5"/>
    </source>
</evidence>
<dbReference type="GO" id="GO:0140825">
    <property type="term" value="F:lactoperoxidase activity"/>
    <property type="evidence" value="ECO:0007669"/>
    <property type="project" value="UniProtKB-EC"/>
</dbReference>
<feature type="domain" description="Plant heme peroxidase family profile" evidence="19">
    <location>
        <begin position="658"/>
        <end position="937"/>
    </location>
</feature>
<keyword evidence="4" id="KW-0349">Heme</keyword>
<evidence type="ECO:0000256" key="14">
    <source>
        <dbReference type="PIRSR" id="PIRSR600823-3"/>
    </source>
</evidence>
<feature type="domain" description="Plant heme peroxidase family profile" evidence="19">
    <location>
        <begin position="368"/>
        <end position="647"/>
    </location>
</feature>
<keyword evidence="10" id="KW-0325">Glycoprotein</keyword>
<keyword evidence="3" id="KW-0575">Peroxidase</keyword>
<dbReference type="GO" id="GO:0006979">
    <property type="term" value="P:response to oxidative stress"/>
    <property type="evidence" value="ECO:0007669"/>
    <property type="project" value="InterPro"/>
</dbReference>